<sequence length="86" mass="9429">MLFFFLFLLLGSVCTIIGPGELAVFHVFLLFSLQTAVIVNSRALPLLLATFSPSAEAGERLLVDHIQSCMHRTMFSTFGIIDLGIV</sequence>
<dbReference type="EMBL" id="JAHLJV010000016">
    <property type="protein sequence ID" value="KAK1595246.1"/>
    <property type="molecule type" value="Genomic_DNA"/>
</dbReference>
<dbReference type="GeneID" id="85434919"/>
<gene>
    <name evidence="2" type="ORF">LY79DRAFT_107879</name>
</gene>
<evidence type="ECO:0000313" key="3">
    <source>
        <dbReference type="Proteomes" id="UP001230504"/>
    </source>
</evidence>
<feature type="chain" id="PRO_5042132193" description="Secreted protein" evidence="1">
    <location>
        <begin position="16"/>
        <end position="86"/>
    </location>
</feature>
<keyword evidence="1" id="KW-0732">Signal</keyword>
<dbReference type="Proteomes" id="UP001230504">
    <property type="component" value="Unassembled WGS sequence"/>
</dbReference>
<dbReference type="AlphaFoldDB" id="A0AAD8Q3H3"/>
<dbReference type="RefSeq" id="XP_060416293.1">
    <property type="nucleotide sequence ID" value="XM_060550679.1"/>
</dbReference>
<evidence type="ECO:0000256" key="1">
    <source>
        <dbReference type="SAM" id="SignalP"/>
    </source>
</evidence>
<evidence type="ECO:0008006" key="4">
    <source>
        <dbReference type="Google" id="ProtNLM"/>
    </source>
</evidence>
<keyword evidence="3" id="KW-1185">Reference proteome</keyword>
<accession>A0AAD8Q3H3</accession>
<name>A0AAD8Q3H3_9PEZI</name>
<comment type="caution">
    <text evidence="2">The sequence shown here is derived from an EMBL/GenBank/DDBJ whole genome shotgun (WGS) entry which is preliminary data.</text>
</comment>
<proteinExistence type="predicted"/>
<organism evidence="2 3">
    <name type="scientific">Colletotrichum navitas</name>
    <dbReference type="NCBI Taxonomy" id="681940"/>
    <lineage>
        <taxon>Eukaryota</taxon>
        <taxon>Fungi</taxon>
        <taxon>Dikarya</taxon>
        <taxon>Ascomycota</taxon>
        <taxon>Pezizomycotina</taxon>
        <taxon>Sordariomycetes</taxon>
        <taxon>Hypocreomycetidae</taxon>
        <taxon>Glomerellales</taxon>
        <taxon>Glomerellaceae</taxon>
        <taxon>Colletotrichum</taxon>
        <taxon>Colletotrichum graminicola species complex</taxon>
    </lineage>
</organism>
<reference evidence="2" key="1">
    <citation type="submission" date="2021-06" db="EMBL/GenBank/DDBJ databases">
        <title>Comparative genomics, transcriptomics and evolutionary studies reveal genomic signatures of adaptation to plant cell wall in hemibiotrophic fungi.</title>
        <authorList>
            <consortium name="DOE Joint Genome Institute"/>
            <person name="Baroncelli R."/>
            <person name="Diaz J.F."/>
            <person name="Benocci T."/>
            <person name="Peng M."/>
            <person name="Battaglia E."/>
            <person name="Haridas S."/>
            <person name="Andreopoulos W."/>
            <person name="Labutti K."/>
            <person name="Pangilinan J."/>
            <person name="Floch G.L."/>
            <person name="Makela M.R."/>
            <person name="Henrissat B."/>
            <person name="Grigoriev I.V."/>
            <person name="Crouch J.A."/>
            <person name="De Vries R.P."/>
            <person name="Sukno S.A."/>
            <person name="Thon M.R."/>
        </authorList>
    </citation>
    <scope>NUCLEOTIDE SEQUENCE</scope>
    <source>
        <strain evidence="2">CBS 125086</strain>
    </source>
</reference>
<feature type="signal peptide" evidence="1">
    <location>
        <begin position="1"/>
        <end position="15"/>
    </location>
</feature>
<evidence type="ECO:0000313" key="2">
    <source>
        <dbReference type="EMBL" id="KAK1595246.1"/>
    </source>
</evidence>
<protein>
    <recommendedName>
        <fullName evidence="4">Secreted protein</fullName>
    </recommendedName>
</protein>